<accession>A0A836GRE0</accession>
<evidence type="ECO:0000313" key="1">
    <source>
        <dbReference type="EMBL" id="KAG5479941.1"/>
    </source>
</evidence>
<name>A0A836GRE0_9TRYP</name>
<dbReference type="OrthoDB" id="418595at2759"/>
<protein>
    <submittedName>
        <fullName evidence="1">Uncharacterized protein</fullName>
    </submittedName>
</protein>
<gene>
    <name evidence="1" type="ORF">LSCM1_06359</name>
</gene>
<dbReference type="RefSeq" id="XP_067179104.1">
    <property type="nucleotide sequence ID" value="XM_067323790.1"/>
</dbReference>
<dbReference type="InterPro" id="IPR011992">
    <property type="entry name" value="EF-hand-dom_pair"/>
</dbReference>
<dbReference type="EMBL" id="JAFEUZ010000020">
    <property type="protein sequence ID" value="KAG5479941.1"/>
    <property type="molecule type" value="Genomic_DNA"/>
</dbReference>
<dbReference type="SUPFAM" id="SSF47473">
    <property type="entry name" value="EF-hand"/>
    <property type="match status" value="1"/>
</dbReference>
<dbReference type="InterPro" id="IPR032675">
    <property type="entry name" value="LRR_dom_sf"/>
</dbReference>
<dbReference type="GeneID" id="92516302"/>
<reference evidence="2" key="2">
    <citation type="journal article" date="2021" name="Sci. Data">
        <title>Chromosome-scale genome sequencing, assembly and annotation of six genomes from subfamily Leishmaniinae.</title>
        <authorList>
            <person name="Almutairi H."/>
            <person name="Urbaniak M.D."/>
            <person name="Bates M.D."/>
            <person name="Jariyapan N."/>
            <person name="Kwakye-Nuako G."/>
            <person name="Thomaz Soccol V."/>
            <person name="Al-Salem W.S."/>
            <person name="Dillon R.J."/>
            <person name="Bates P.A."/>
            <person name="Gatherer D."/>
        </authorList>
    </citation>
    <scope>NUCLEOTIDE SEQUENCE [LARGE SCALE GENOMIC DNA]</scope>
</reference>
<proteinExistence type="predicted"/>
<dbReference type="AlphaFoldDB" id="A0A836GRE0"/>
<sequence>MGAPATMEVGSHLIATEPCDITELQAEFAGCSLREAYKAICRRLRVSPLSSASVMFPDGADAWAAVTTLDLSRTYVGSKGAMPVIEMCRRLPRLRSLVLSDNYLSNEAVWRLVQTALFHPSLERIDLSANKHISWSGAMCLVELVLRNSRIIYIGLQGSTVPPEIVSSIEAKTRQNAVGRFRSKGLKRSPPVHPAAVYIRALKHLFSTHQQLGRVSASLLESGFEELLRVSGRTGELHLFTDKSIAKLKARTPPGGLTCEAFLVLLLIDGSTYSEATVAKLKRVFTMFNMDPSVPDPISDGYVLVQDIADIMTHVYGSRPSDADVAALQRRLGASADTTLGWEEFLYVAYPCGPQAGDRLCCMACTPLANPIEVMHY</sequence>
<reference evidence="2" key="1">
    <citation type="journal article" date="2021" name="Microbiol. Resour. Announc.">
        <title>LGAAP: Leishmaniinae Genome Assembly and Annotation Pipeline.</title>
        <authorList>
            <person name="Almutairi H."/>
            <person name="Urbaniak M.D."/>
            <person name="Bates M.D."/>
            <person name="Jariyapan N."/>
            <person name="Kwakye-Nuako G."/>
            <person name="Thomaz-Soccol V."/>
            <person name="Al-Salem W.S."/>
            <person name="Dillon R.J."/>
            <person name="Bates P.A."/>
            <person name="Gatherer D."/>
        </authorList>
    </citation>
    <scope>NUCLEOTIDE SEQUENCE [LARGE SCALE GENOMIC DNA]</scope>
</reference>
<dbReference type="KEGG" id="lmat:92516302"/>
<dbReference type="Gene3D" id="3.80.10.10">
    <property type="entry name" value="Ribonuclease Inhibitor"/>
    <property type="match status" value="1"/>
</dbReference>
<organism evidence="1 2">
    <name type="scientific">Leishmania martiniquensis</name>
    <dbReference type="NCBI Taxonomy" id="1580590"/>
    <lineage>
        <taxon>Eukaryota</taxon>
        <taxon>Discoba</taxon>
        <taxon>Euglenozoa</taxon>
        <taxon>Kinetoplastea</taxon>
        <taxon>Metakinetoplastina</taxon>
        <taxon>Trypanosomatida</taxon>
        <taxon>Trypanosomatidae</taxon>
        <taxon>Leishmaniinae</taxon>
        <taxon>Leishmania</taxon>
    </lineage>
</organism>
<comment type="caution">
    <text evidence="1">The sequence shown here is derived from an EMBL/GenBank/DDBJ whole genome shotgun (WGS) entry which is preliminary data.</text>
</comment>
<dbReference type="Proteomes" id="UP000673552">
    <property type="component" value="Unassembled WGS sequence"/>
</dbReference>
<dbReference type="SUPFAM" id="SSF52047">
    <property type="entry name" value="RNI-like"/>
    <property type="match status" value="1"/>
</dbReference>
<evidence type="ECO:0000313" key="2">
    <source>
        <dbReference type="Proteomes" id="UP000673552"/>
    </source>
</evidence>
<keyword evidence="2" id="KW-1185">Reference proteome</keyword>